<sequence>MCLKTFYQQEILVSESHIEGDPAITFVSKLYQLSPVGTVDTRLVEMLLLNQVVTNFVYKTPTYPR</sequence>
<keyword evidence="2" id="KW-1185">Reference proteome</keyword>
<gene>
    <name evidence="1" type="ORF">HannXRQ_Chr12g0376511</name>
</gene>
<evidence type="ECO:0000313" key="1">
    <source>
        <dbReference type="EMBL" id="OTG05701.1"/>
    </source>
</evidence>
<dbReference type="Proteomes" id="UP000215914">
    <property type="component" value="Chromosome 12"/>
</dbReference>
<name>A0A251T6Z6_HELAN</name>
<organism evidence="1 2">
    <name type="scientific">Helianthus annuus</name>
    <name type="common">Common sunflower</name>
    <dbReference type="NCBI Taxonomy" id="4232"/>
    <lineage>
        <taxon>Eukaryota</taxon>
        <taxon>Viridiplantae</taxon>
        <taxon>Streptophyta</taxon>
        <taxon>Embryophyta</taxon>
        <taxon>Tracheophyta</taxon>
        <taxon>Spermatophyta</taxon>
        <taxon>Magnoliopsida</taxon>
        <taxon>eudicotyledons</taxon>
        <taxon>Gunneridae</taxon>
        <taxon>Pentapetalae</taxon>
        <taxon>asterids</taxon>
        <taxon>campanulids</taxon>
        <taxon>Asterales</taxon>
        <taxon>Asteraceae</taxon>
        <taxon>Asteroideae</taxon>
        <taxon>Heliantheae alliance</taxon>
        <taxon>Heliantheae</taxon>
        <taxon>Helianthus</taxon>
    </lineage>
</organism>
<protein>
    <submittedName>
        <fullName evidence="1">Uncharacterized protein</fullName>
    </submittedName>
</protein>
<dbReference type="AlphaFoldDB" id="A0A251T6Z6"/>
<reference evidence="2" key="1">
    <citation type="journal article" date="2017" name="Nature">
        <title>The sunflower genome provides insights into oil metabolism, flowering and Asterid evolution.</title>
        <authorList>
            <person name="Badouin H."/>
            <person name="Gouzy J."/>
            <person name="Grassa C.J."/>
            <person name="Murat F."/>
            <person name="Staton S.E."/>
            <person name="Cottret L."/>
            <person name="Lelandais-Briere C."/>
            <person name="Owens G.L."/>
            <person name="Carrere S."/>
            <person name="Mayjonade B."/>
            <person name="Legrand L."/>
            <person name="Gill N."/>
            <person name="Kane N.C."/>
            <person name="Bowers J.E."/>
            <person name="Hubner S."/>
            <person name="Bellec A."/>
            <person name="Berard A."/>
            <person name="Berges H."/>
            <person name="Blanchet N."/>
            <person name="Boniface M.C."/>
            <person name="Brunel D."/>
            <person name="Catrice O."/>
            <person name="Chaidir N."/>
            <person name="Claudel C."/>
            <person name="Donnadieu C."/>
            <person name="Faraut T."/>
            <person name="Fievet G."/>
            <person name="Helmstetter N."/>
            <person name="King M."/>
            <person name="Knapp S.J."/>
            <person name="Lai Z."/>
            <person name="Le Paslier M.C."/>
            <person name="Lippi Y."/>
            <person name="Lorenzon L."/>
            <person name="Mandel J.R."/>
            <person name="Marage G."/>
            <person name="Marchand G."/>
            <person name="Marquand E."/>
            <person name="Bret-Mestries E."/>
            <person name="Morien E."/>
            <person name="Nambeesan S."/>
            <person name="Nguyen T."/>
            <person name="Pegot-Espagnet P."/>
            <person name="Pouilly N."/>
            <person name="Raftis F."/>
            <person name="Sallet E."/>
            <person name="Schiex T."/>
            <person name="Thomas J."/>
            <person name="Vandecasteele C."/>
            <person name="Vares D."/>
            <person name="Vear F."/>
            <person name="Vautrin S."/>
            <person name="Crespi M."/>
            <person name="Mangin B."/>
            <person name="Burke J.M."/>
            <person name="Salse J."/>
            <person name="Munos S."/>
            <person name="Vincourt P."/>
            <person name="Rieseberg L.H."/>
            <person name="Langlade N.B."/>
        </authorList>
    </citation>
    <scope>NUCLEOTIDE SEQUENCE [LARGE SCALE GENOMIC DNA]</scope>
    <source>
        <strain evidence="2">cv. SF193</strain>
    </source>
</reference>
<proteinExistence type="predicted"/>
<accession>A0A251T6Z6</accession>
<evidence type="ECO:0000313" key="2">
    <source>
        <dbReference type="Proteomes" id="UP000215914"/>
    </source>
</evidence>
<dbReference type="EMBL" id="CM007901">
    <property type="protein sequence ID" value="OTG05701.1"/>
    <property type="molecule type" value="Genomic_DNA"/>
</dbReference>
<dbReference type="InParanoid" id="A0A251T6Z6"/>